<organism evidence="2 3">
    <name type="scientific">Labrys monachus</name>
    <dbReference type="NCBI Taxonomy" id="217067"/>
    <lineage>
        <taxon>Bacteria</taxon>
        <taxon>Pseudomonadati</taxon>
        <taxon>Pseudomonadota</taxon>
        <taxon>Alphaproteobacteria</taxon>
        <taxon>Hyphomicrobiales</taxon>
        <taxon>Xanthobacteraceae</taxon>
        <taxon>Labrys</taxon>
    </lineage>
</organism>
<keyword evidence="2" id="KW-0418">Kinase</keyword>
<evidence type="ECO:0000256" key="1">
    <source>
        <dbReference type="SAM" id="MobiDB-lite"/>
    </source>
</evidence>
<gene>
    <name evidence="2" type="ORF">J3R73_003115</name>
</gene>
<dbReference type="InterPro" id="IPR036388">
    <property type="entry name" value="WH-like_DNA-bd_sf"/>
</dbReference>
<proteinExistence type="predicted"/>
<dbReference type="PANTHER" id="PTHR18964:SF173">
    <property type="entry name" value="GLUCOKINASE"/>
    <property type="match status" value="1"/>
</dbReference>
<comment type="caution">
    <text evidence="2">The sequence shown here is derived from an EMBL/GenBank/DDBJ whole genome shotgun (WGS) entry which is preliminary data.</text>
</comment>
<dbReference type="InterPro" id="IPR000600">
    <property type="entry name" value="ROK"/>
</dbReference>
<dbReference type="SUPFAM" id="SSF53067">
    <property type="entry name" value="Actin-like ATPase domain"/>
    <property type="match status" value="2"/>
</dbReference>
<dbReference type="Gene3D" id="3.30.420.40">
    <property type="match status" value="2"/>
</dbReference>
<dbReference type="EMBL" id="JAUSVK010000001">
    <property type="protein sequence ID" value="MDQ0393323.1"/>
    <property type="molecule type" value="Genomic_DNA"/>
</dbReference>
<dbReference type="PANTHER" id="PTHR18964">
    <property type="entry name" value="ROK (REPRESSOR, ORF, KINASE) FAMILY"/>
    <property type="match status" value="1"/>
</dbReference>
<keyword evidence="2" id="KW-0808">Transferase</keyword>
<name>A0ABU0FFE0_9HYPH</name>
<feature type="region of interest" description="Disordered" evidence="1">
    <location>
        <begin position="459"/>
        <end position="479"/>
    </location>
</feature>
<evidence type="ECO:0000313" key="3">
    <source>
        <dbReference type="Proteomes" id="UP001237448"/>
    </source>
</evidence>
<protein>
    <submittedName>
        <fullName evidence="2">NBD/HSP70 family sugar kinase</fullName>
    </submittedName>
</protein>
<dbReference type="Proteomes" id="UP001237448">
    <property type="component" value="Unassembled WGS sequence"/>
</dbReference>
<dbReference type="Pfam" id="PF00480">
    <property type="entry name" value="ROK"/>
    <property type="match status" value="1"/>
</dbReference>
<reference evidence="2 3" key="1">
    <citation type="submission" date="2023-07" db="EMBL/GenBank/DDBJ databases">
        <title>Genomic Encyclopedia of Type Strains, Phase IV (KMG-IV): sequencing the most valuable type-strain genomes for metagenomic binning, comparative biology and taxonomic classification.</title>
        <authorList>
            <person name="Goeker M."/>
        </authorList>
    </citation>
    <scope>NUCLEOTIDE SEQUENCE [LARGE SCALE GENOMIC DNA]</scope>
    <source>
        <strain evidence="2 3">DSM 5896</strain>
    </source>
</reference>
<dbReference type="RefSeq" id="WP_307428493.1">
    <property type="nucleotide sequence ID" value="NZ_JAUSVK010000001.1"/>
</dbReference>
<dbReference type="GO" id="GO:0016301">
    <property type="term" value="F:kinase activity"/>
    <property type="evidence" value="ECO:0007669"/>
    <property type="project" value="UniProtKB-KW"/>
</dbReference>
<sequence>MAKAELRSGLRIGRRAPDDAGPAVSGTTDRVRALESERQSLAALLDILRKAEAATRLDLEREARLGRAVVADRLATLARFGLVDEGGVGRSIGGRAPRLLRFRAEAGRLLVANIHRGTIGVGLADLGGRLITEHYEDIDLAISADALFERLEQLFSWLLDQVGMPDLWGIGLGIPGPVESQEGPPLAIPRLGATPEWESARLIERLVCRFGVPAWVRGAVQMETMGELGTVAPELGRDMVFVDLGTEISAGVVSNGRLHRGGQGTAGQIGHVYAGEGHMAICGCGNTGCLETVAGCEAVVVQGLQAARRGHSRALADILERNGGITVADIGTAARLGDPFSADLLARCGRLVGTVLATLVNLLNPSMVVVGGELALTGDICIAAIREGIYRHSQPLLTRDLGIVRSRMGRSSGLAGATKVVAEEIFAPAFMEGWITAGSPLAHPDVLRLLEAARKALTAGSGRTGPAPSARTFPIGAPR</sequence>
<keyword evidence="3" id="KW-1185">Reference proteome</keyword>
<dbReference type="InterPro" id="IPR043129">
    <property type="entry name" value="ATPase_NBD"/>
</dbReference>
<accession>A0ABU0FFE0</accession>
<dbReference type="Gene3D" id="1.10.10.10">
    <property type="entry name" value="Winged helix-like DNA-binding domain superfamily/Winged helix DNA-binding domain"/>
    <property type="match status" value="1"/>
</dbReference>
<evidence type="ECO:0000313" key="2">
    <source>
        <dbReference type="EMBL" id="MDQ0393323.1"/>
    </source>
</evidence>